<reference evidence="2 3" key="1">
    <citation type="journal article" date="2019" name="Commun. Biol.">
        <title>The bagworm genome reveals a unique fibroin gene that provides high tensile strength.</title>
        <authorList>
            <person name="Kono N."/>
            <person name="Nakamura H."/>
            <person name="Ohtoshi R."/>
            <person name="Tomita M."/>
            <person name="Numata K."/>
            <person name="Arakawa K."/>
        </authorList>
    </citation>
    <scope>NUCLEOTIDE SEQUENCE [LARGE SCALE GENOMIC DNA]</scope>
</reference>
<keyword evidence="3" id="KW-1185">Reference proteome</keyword>
<gene>
    <name evidence="2" type="ORF">EVAR_40194_1</name>
</gene>
<dbReference type="Proteomes" id="UP000299102">
    <property type="component" value="Unassembled WGS sequence"/>
</dbReference>
<dbReference type="AlphaFoldDB" id="A0A4C1XLC3"/>
<evidence type="ECO:0000313" key="3">
    <source>
        <dbReference type="Proteomes" id="UP000299102"/>
    </source>
</evidence>
<dbReference type="EMBL" id="BGZK01000883">
    <property type="protein sequence ID" value="GBP63943.1"/>
    <property type="molecule type" value="Genomic_DNA"/>
</dbReference>
<sequence length="123" mass="13803">MENEMGISYVKNGVQINSKKRPRRELRIKGIDNGSRTVTGIRNELETELKLRNRIEVGIENEIKVIKCEMKIRMNSFTETGTRSSTKSMLKQGGLGDAVGVSLGRGGSLNRKRLLSQPRTKDI</sequence>
<organism evidence="2 3">
    <name type="scientific">Eumeta variegata</name>
    <name type="common">Bagworm moth</name>
    <name type="synonym">Eumeta japonica</name>
    <dbReference type="NCBI Taxonomy" id="151549"/>
    <lineage>
        <taxon>Eukaryota</taxon>
        <taxon>Metazoa</taxon>
        <taxon>Ecdysozoa</taxon>
        <taxon>Arthropoda</taxon>
        <taxon>Hexapoda</taxon>
        <taxon>Insecta</taxon>
        <taxon>Pterygota</taxon>
        <taxon>Neoptera</taxon>
        <taxon>Endopterygota</taxon>
        <taxon>Lepidoptera</taxon>
        <taxon>Glossata</taxon>
        <taxon>Ditrysia</taxon>
        <taxon>Tineoidea</taxon>
        <taxon>Psychidae</taxon>
        <taxon>Oiketicinae</taxon>
        <taxon>Eumeta</taxon>
    </lineage>
</organism>
<protein>
    <submittedName>
        <fullName evidence="2">Uncharacterized protein</fullName>
    </submittedName>
</protein>
<name>A0A4C1XLC3_EUMVA</name>
<evidence type="ECO:0000313" key="2">
    <source>
        <dbReference type="EMBL" id="GBP63943.1"/>
    </source>
</evidence>
<evidence type="ECO:0000256" key="1">
    <source>
        <dbReference type="SAM" id="MobiDB-lite"/>
    </source>
</evidence>
<comment type="caution">
    <text evidence="2">The sequence shown here is derived from an EMBL/GenBank/DDBJ whole genome shotgun (WGS) entry which is preliminary data.</text>
</comment>
<feature type="region of interest" description="Disordered" evidence="1">
    <location>
        <begin position="103"/>
        <end position="123"/>
    </location>
</feature>
<accession>A0A4C1XLC3</accession>
<proteinExistence type="predicted"/>